<dbReference type="Pfam" id="PF24681">
    <property type="entry name" value="Kelch_KLHDC2_KLHL20_DRC7"/>
    <property type="match status" value="1"/>
</dbReference>
<evidence type="ECO:0000313" key="2">
    <source>
        <dbReference type="EMBL" id="OKH25454.1"/>
    </source>
</evidence>
<dbReference type="EMBL" id="MRCC01000010">
    <property type="protein sequence ID" value="OKH25454.1"/>
    <property type="molecule type" value="Genomic_DNA"/>
</dbReference>
<keyword evidence="3" id="KW-1185">Reference proteome</keyword>
<accession>A0A1U7HPI8</accession>
<dbReference type="PANTHER" id="PTHR46773:SF5">
    <property type="entry name" value="OS04G0487100 PROTEIN"/>
    <property type="match status" value="1"/>
</dbReference>
<gene>
    <name evidence="2" type="ORF">NIES1031_13880</name>
</gene>
<proteinExistence type="predicted"/>
<comment type="caution">
    <text evidence="2">The sequence shown here is derived from an EMBL/GenBank/DDBJ whole genome shotgun (WGS) entry which is preliminary data.</text>
</comment>
<dbReference type="AlphaFoldDB" id="A0A1U7HPI8"/>
<dbReference type="Gene3D" id="2.130.10.80">
    <property type="entry name" value="Galactose oxidase/kelch, beta-propeller"/>
    <property type="match status" value="1"/>
</dbReference>
<protein>
    <recommendedName>
        <fullName evidence="1">Malectin domain-containing protein</fullName>
    </recommendedName>
</protein>
<dbReference type="Proteomes" id="UP000185984">
    <property type="component" value="Unassembled WGS sequence"/>
</dbReference>
<dbReference type="InterPro" id="IPR053256">
    <property type="entry name" value="Kelch_repeat-containing"/>
</dbReference>
<dbReference type="InterPro" id="IPR015915">
    <property type="entry name" value="Kelch-typ_b-propeller"/>
</dbReference>
<dbReference type="Gene3D" id="2.60.120.430">
    <property type="entry name" value="Galactose-binding lectin"/>
    <property type="match status" value="1"/>
</dbReference>
<dbReference type="SUPFAM" id="SSF50965">
    <property type="entry name" value="Galactose oxidase, central domain"/>
    <property type="match status" value="1"/>
</dbReference>
<name>A0A1U7HPI8_9CHRO</name>
<feature type="domain" description="Malectin" evidence="1">
    <location>
        <begin position="546"/>
        <end position="702"/>
    </location>
</feature>
<dbReference type="STRING" id="247279.NIES1031_13880"/>
<dbReference type="Pfam" id="PF01344">
    <property type="entry name" value="Kelch_1"/>
    <property type="match status" value="1"/>
</dbReference>
<sequence length="719" mass="75770">MAADLSLDFATAVPGSVADKNGLGTGFTSVQANSSGDAYDLSLINLDTASSSLVLTATQGSNAAANNLKNALQVAVDTITQPFRISTRIKGPVTNLNAAYKQGGIFVGANQDNYAKLVVVNDGKGLKLQFYNEKNGIGTSIGEIKNLNWAGINTLDLYLTGNPQTKTLTAAYRVNSNTALPTSLQSFQLPSNAGQSLFADATTSRAGILAFTGQSKKVDVTFDYFGVNSLGSANPDFNQINWSNGAAMPVGRTEAGSAIADGKLFVFGGYSGSWRPSSRSDVYNPQTNTWSQIADLPKPVNHIGTAVDGKNIYIAGGYVAKDPVGQIFATKDVWKYNIDTNSWSPMPALPEARASGGLAVVNGKLHFFGGADINRQDKGNHWTLDLNGGTSWNAAAPFPNPRTHMGDVVLGGKIYAIGGQHDVDENLVTQSSVHVWDPANPSEWREVASLPKARSHISSSTFVMDGKIIVAGGEFAHEKFSADVTAYDPLSNTWQELTPLPQARLAGIAASFGNKILFTGGHPAFSATSFQGSPVINNQQNQKALYRINVGSSSAYTDSLGNTWSPDTGLFNPQFAPALNGGPFNPTPAIANTLDDTLYQSFRGKVGDNNTPIGSRVLSLNLPINTPQSVDVRLHFAELYYGAPGRAAGGAGKRVFDVIAEGQTVLQNFDIFAASGGALNAVVVPINGIQVNDGTLNLQFAAQQDFASIAAIEVLSASS</sequence>
<dbReference type="InterPro" id="IPR011043">
    <property type="entry name" value="Gal_Oxase/kelch_b-propeller"/>
</dbReference>
<dbReference type="Gene3D" id="2.120.10.80">
    <property type="entry name" value="Kelch-type beta propeller"/>
    <property type="match status" value="1"/>
</dbReference>
<dbReference type="Pfam" id="PF11721">
    <property type="entry name" value="Malectin"/>
    <property type="match status" value="1"/>
</dbReference>
<dbReference type="SMART" id="SM00612">
    <property type="entry name" value="Kelch"/>
    <property type="match status" value="4"/>
</dbReference>
<dbReference type="InterPro" id="IPR021720">
    <property type="entry name" value="Malectin_dom"/>
</dbReference>
<organism evidence="2 3">
    <name type="scientific">Chroogloeocystis siderophila 5.2 s.c.1</name>
    <dbReference type="NCBI Taxonomy" id="247279"/>
    <lineage>
        <taxon>Bacteria</taxon>
        <taxon>Bacillati</taxon>
        <taxon>Cyanobacteriota</taxon>
        <taxon>Cyanophyceae</taxon>
        <taxon>Oscillatoriophycideae</taxon>
        <taxon>Chroococcales</taxon>
        <taxon>Chroococcaceae</taxon>
        <taxon>Chroogloeocystis</taxon>
    </lineage>
</organism>
<dbReference type="RefSeq" id="WP_073550041.1">
    <property type="nucleotide sequence ID" value="NZ_CAWMVK010000002.1"/>
</dbReference>
<evidence type="ECO:0000313" key="3">
    <source>
        <dbReference type="Proteomes" id="UP000185984"/>
    </source>
</evidence>
<dbReference type="InterPro" id="IPR006652">
    <property type="entry name" value="Kelch_1"/>
</dbReference>
<reference evidence="2 3" key="1">
    <citation type="submission" date="2016-11" db="EMBL/GenBank/DDBJ databases">
        <title>Draft Genome Sequences of Nine Cyanobacterial Strains from Diverse Habitats.</title>
        <authorList>
            <person name="Zhu T."/>
            <person name="Hou S."/>
            <person name="Lu X."/>
            <person name="Hess W.R."/>
        </authorList>
    </citation>
    <scope>NUCLEOTIDE SEQUENCE [LARGE SCALE GENOMIC DNA]</scope>
    <source>
        <strain evidence="2 3">5.2 s.c.1</strain>
    </source>
</reference>
<dbReference type="OrthoDB" id="6328960at2"/>
<evidence type="ECO:0000259" key="1">
    <source>
        <dbReference type="Pfam" id="PF11721"/>
    </source>
</evidence>
<dbReference type="InterPro" id="IPR037293">
    <property type="entry name" value="Gal_Oxidase_central_sf"/>
</dbReference>
<dbReference type="PANTHER" id="PTHR46773">
    <property type="match status" value="1"/>
</dbReference>